<feature type="compositionally biased region" description="Basic and acidic residues" evidence="10">
    <location>
        <begin position="258"/>
        <end position="269"/>
    </location>
</feature>
<feature type="region of interest" description="Disordered" evidence="10">
    <location>
        <begin position="248"/>
        <end position="269"/>
    </location>
</feature>
<dbReference type="GO" id="GO:0017038">
    <property type="term" value="P:protein import"/>
    <property type="evidence" value="ECO:0007669"/>
    <property type="project" value="TreeGrafter"/>
</dbReference>
<evidence type="ECO:0000256" key="11">
    <source>
        <dbReference type="SAM" id="Phobius"/>
    </source>
</evidence>
<sequence>MTMTQAVERAVDATALAGTTVHDFTMWGMFMQADLVVKAVMLALIFASVWSWAIILEKRHTVKNLNRRADRFEDAFWSGEPLDKLYQRVKKGKQDPVIRTFAAGMEEWQNGVAMGMPGKESVAASLRQRVERAMSVAINREMNRLERGMTFLANVGSTAPFVGLFGTVWGIMHSFTAIASSQNTSLAVVAPGIAEALFATALGLVAAIPAVIAYNKFTNDLNRYADRLDAFMSEFSAILSRHLDSYENSRGGVGSHGKKSDSDTEVKVA</sequence>
<dbReference type="AlphaFoldDB" id="M4VIT1"/>
<dbReference type="EMBL" id="CP003538">
    <property type="protein sequence ID" value="AGH97951.1"/>
    <property type="molecule type" value="Genomic_DNA"/>
</dbReference>
<dbReference type="GO" id="GO:0051301">
    <property type="term" value="P:cell division"/>
    <property type="evidence" value="ECO:0007669"/>
    <property type="project" value="UniProtKB-KW"/>
</dbReference>
<evidence type="ECO:0000256" key="10">
    <source>
        <dbReference type="SAM" id="MobiDB-lite"/>
    </source>
</evidence>
<evidence type="ECO:0000256" key="7">
    <source>
        <dbReference type="ARBA" id="ARBA00022989"/>
    </source>
</evidence>
<keyword evidence="5" id="KW-0132">Cell division</keyword>
<feature type="transmembrane region" description="Helical" evidence="11">
    <location>
        <begin position="151"/>
        <end position="172"/>
    </location>
</feature>
<dbReference type="GO" id="GO:0005886">
    <property type="term" value="C:plasma membrane"/>
    <property type="evidence" value="ECO:0007669"/>
    <property type="project" value="UniProtKB-SubCell"/>
</dbReference>
<name>M4VIT1_9BACT</name>
<evidence type="ECO:0000256" key="9">
    <source>
        <dbReference type="ARBA" id="ARBA00023306"/>
    </source>
</evidence>
<dbReference type="InterPro" id="IPR014163">
    <property type="entry name" value="Tol-Pal_TolQ"/>
</dbReference>
<dbReference type="Proteomes" id="UP000011932">
    <property type="component" value="Chromosome"/>
</dbReference>
<keyword evidence="7 11" id="KW-1133">Transmembrane helix</keyword>
<proteinExistence type="inferred from homology"/>
<dbReference type="STRING" id="349215.A11S_1137"/>
<dbReference type="PANTHER" id="PTHR30625:SF3">
    <property type="entry name" value="TOL-PAL SYSTEM PROTEIN TOLQ"/>
    <property type="match status" value="1"/>
</dbReference>
<dbReference type="InterPro" id="IPR002898">
    <property type="entry name" value="MotA_ExbB_proton_chnl"/>
</dbReference>
<evidence type="ECO:0000256" key="3">
    <source>
        <dbReference type="ARBA" id="ARBA00022475"/>
    </source>
</evidence>
<evidence type="ECO:0000256" key="6">
    <source>
        <dbReference type="ARBA" id="ARBA00022692"/>
    </source>
</evidence>
<feature type="transmembrane region" description="Helical" evidence="11">
    <location>
        <begin position="192"/>
        <end position="214"/>
    </location>
</feature>
<feature type="transmembrane region" description="Helical" evidence="11">
    <location>
        <begin position="35"/>
        <end position="56"/>
    </location>
</feature>
<evidence type="ECO:0000256" key="4">
    <source>
        <dbReference type="ARBA" id="ARBA00022519"/>
    </source>
</evidence>
<dbReference type="NCBIfam" id="TIGR02796">
    <property type="entry name" value="tolQ"/>
    <property type="match status" value="1"/>
</dbReference>
<dbReference type="HAMAP" id="MF_02202">
    <property type="entry name" value="TolQ"/>
    <property type="match status" value="1"/>
</dbReference>
<accession>M4VIT1</accession>
<evidence type="ECO:0000313" key="13">
    <source>
        <dbReference type="EMBL" id="AGH97951.1"/>
    </source>
</evidence>
<evidence type="ECO:0000256" key="8">
    <source>
        <dbReference type="ARBA" id="ARBA00023136"/>
    </source>
</evidence>
<gene>
    <name evidence="13" type="ORF">A11S_1137</name>
</gene>
<organism evidence="13 14">
    <name type="scientific">Micavibrio aeruginosavorus EPB</name>
    <dbReference type="NCBI Taxonomy" id="349215"/>
    <lineage>
        <taxon>Bacteria</taxon>
        <taxon>Pseudomonadati</taxon>
        <taxon>Bdellovibrionota</taxon>
        <taxon>Bdellovibrionia</taxon>
        <taxon>Bdellovibrionales</taxon>
        <taxon>Pseudobdellovibrionaceae</taxon>
        <taxon>Micavibrio</taxon>
    </lineage>
</organism>
<keyword evidence="3" id="KW-1003">Cell membrane</keyword>
<comment type="similarity">
    <text evidence="2">Belongs to the ExbB/TolQ family.</text>
</comment>
<keyword evidence="6 11" id="KW-0812">Transmembrane</keyword>
<dbReference type="PANTHER" id="PTHR30625">
    <property type="entry name" value="PROTEIN TOLQ"/>
    <property type="match status" value="1"/>
</dbReference>
<comment type="subcellular location">
    <subcellularLocation>
        <location evidence="1">Cell membrane</location>
        <topology evidence="1">Multi-pass membrane protein</topology>
    </subcellularLocation>
</comment>
<evidence type="ECO:0000259" key="12">
    <source>
        <dbReference type="Pfam" id="PF01618"/>
    </source>
</evidence>
<reference evidence="13 14" key="1">
    <citation type="journal article" date="2013" name="ISME J.">
        <title>By their genes ye shall know them: genomic signatures of predatory bacteria.</title>
        <authorList>
            <person name="Pasternak Z."/>
            <person name="Pietrokovski S."/>
            <person name="Rotem O."/>
            <person name="Gophna U."/>
            <person name="Lurie-Weinberger M.N."/>
            <person name="Jurkevitch E."/>
        </authorList>
    </citation>
    <scope>NUCLEOTIDE SEQUENCE [LARGE SCALE GENOMIC DNA]</scope>
    <source>
        <strain evidence="13">EPB</strain>
    </source>
</reference>
<dbReference type="GO" id="GO:0043213">
    <property type="term" value="P:bacteriocin transport"/>
    <property type="evidence" value="ECO:0007669"/>
    <property type="project" value="InterPro"/>
</dbReference>
<dbReference type="Pfam" id="PF01618">
    <property type="entry name" value="MotA_ExbB"/>
    <property type="match status" value="1"/>
</dbReference>
<dbReference type="HOGENOM" id="CLU_053325_2_2_5"/>
<feature type="domain" description="MotA/TolQ/ExbB proton channel" evidence="12">
    <location>
        <begin position="112"/>
        <end position="228"/>
    </location>
</feature>
<evidence type="ECO:0000313" key="14">
    <source>
        <dbReference type="Proteomes" id="UP000011932"/>
    </source>
</evidence>
<dbReference type="PATRIC" id="fig|349215.9.peg.1095"/>
<keyword evidence="4" id="KW-0997">Cell inner membrane</keyword>
<dbReference type="InterPro" id="IPR050790">
    <property type="entry name" value="ExbB/TolQ_transport"/>
</dbReference>
<evidence type="ECO:0000256" key="1">
    <source>
        <dbReference type="ARBA" id="ARBA00004651"/>
    </source>
</evidence>
<evidence type="ECO:0000256" key="2">
    <source>
        <dbReference type="ARBA" id="ARBA00010442"/>
    </source>
</evidence>
<evidence type="ECO:0000256" key="5">
    <source>
        <dbReference type="ARBA" id="ARBA00022618"/>
    </source>
</evidence>
<dbReference type="KEGG" id="man:A11S_1137"/>
<keyword evidence="8 11" id="KW-0472">Membrane</keyword>
<keyword evidence="9" id="KW-0131">Cell cycle</keyword>
<protein>
    <submittedName>
        <fullName evidence="13">MotA/TolQ/ExbB proton channel family protein</fullName>
    </submittedName>
</protein>